<evidence type="ECO:0000256" key="2">
    <source>
        <dbReference type="ARBA" id="ARBA00035108"/>
    </source>
</evidence>
<keyword evidence="1" id="KW-0304">Gas vesicle</keyword>
<dbReference type="eggNOG" id="COG0154">
    <property type="taxonomic scope" value="Bacteria"/>
</dbReference>
<dbReference type="EMBL" id="CP003740">
    <property type="protein sequence ID" value="AGI68580.1"/>
    <property type="molecule type" value="Genomic_DNA"/>
</dbReference>
<evidence type="ECO:0000256" key="1">
    <source>
        <dbReference type="ARBA" id="ARBA00022987"/>
    </source>
</evidence>
<proteinExistence type="inferred from homology"/>
<dbReference type="GO" id="GO:0031411">
    <property type="term" value="C:gas vesicle"/>
    <property type="evidence" value="ECO:0007669"/>
    <property type="project" value="UniProtKB-SubCell"/>
</dbReference>
<evidence type="ECO:0000313" key="5">
    <source>
        <dbReference type="Proteomes" id="UP000005307"/>
    </source>
</evidence>
<gene>
    <name evidence="4" type="ORF">OAN307_c30370</name>
</gene>
<accession>M9RFI5</accession>
<evidence type="ECO:0000313" key="4">
    <source>
        <dbReference type="EMBL" id="AGI68580.1"/>
    </source>
</evidence>
<reference evidence="4 5" key="1">
    <citation type="journal article" date="2013" name="PLoS ONE">
        <title>Poles Apart: Arctic and Antarctic Octadecabacter strains Share High Genome Plasticity and a New Type of Xanthorhodopsin.</title>
        <authorList>
            <person name="Vollmers J."/>
            <person name="Voget S."/>
            <person name="Dietrich S."/>
            <person name="Gollnow K."/>
            <person name="Smits M."/>
            <person name="Meyer K."/>
            <person name="Brinkhoff T."/>
            <person name="Simon M."/>
            <person name="Daniel R."/>
        </authorList>
    </citation>
    <scope>NUCLEOTIDE SEQUENCE [LARGE SCALE GENOMIC DNA]</scope>
    <source>
        <strain evidence="4 5">307</strain>
    </source>
</reference>
<dbReference type="HOGENOM" id="CLU_065736_3_0_5"/>
<sequence>MKREVVRMTDENTINSKYLYAIIKCREQREFIARGIGERGDAVHTIAYKGLAAVVSDSPVMEYDQSRRNMMAHTAVLEELMEEFTLLPVRFNTVAPEAGAIEERLLVPRHEEFTQLLGQIDKRVELGIKAFWHDGMIFEEVLRENDSIRKMRDALEGKSVDGSYYERIQLGEKIEQAMIKKRVEDEEIILSRIRQHVHKSRSNKTIGDRMVLNGAFLVDANKESDFDKAVQLLDQDLGNRLMFKYVGPVPPYNFVNIVVNWGVV</sequence>
<dbReference type="GO" id="GO:0031412">
    <property type="term" value="P:gas vesicle organization"/>
    <property type="evidence" value="ECO:0007669"/>
    <property type="project" value="InterPro"/>
</dbReference>
<name>M9RFI5_9RHOB</name>
<dbReference type="PANTHER" id="PTHR36852:SF1">
    <property type="entry name" value="PROTEIN GVPL 2"/>
    <property type="match status" value="1"/>
</dbReference>
<dbReference type="RefSeq" id="WP_015500566.1">
    <property type="nucleotide sequence ID" value="NC_020911.1"/>
</dbReference>
<comment type="subcellular location">
    <subcellularLocation>
        <location evidence="2">Gas vesicle</location>
    </subcellularLocation>
</comment>
<comment type="similarity">
    <text evidence="3">Belongs to the gas vesicle GvpF/GvpL family.</text>
</comment>
<dbReference type="AlphaFoldDB" id="M9RFI5"/>
<dbReference type="KEGG" id="oat:OAN307_c30370"/>
<protein>
    <submittedName>
        <fullName evidence="4">GvpL/GvpF-family gas vesicle protein 1</fullName>
    </submittedName>
</protein>
<dbReference type="Proteomes" id="UP000005307">
    <property type="component" value="Chromosome"/>
</dbReference>
<evidence type="ECO:0000256" key="3">
    <source>
        <dbReference type="ARBA" id="ARBA00035643"/>
    </source>
</evidence>
<dbReference type="STRING" id="391626.OAN307_c30370"/>
<dbReference type="PANTHER" id="PTHR36852">
    <property type="entry name" value="PROTEIN GVPL 2"/>
    <property type="match status" value="1"/>
</dbReference>
<keyword evidence="5" id="KW-1185">Reference proteome</keyword>
<organism evidence="4 5">
    <name type="scientific">Octadecabacter antarcticus 307</name>
    <dbReference type="NCBI Taxonomy" id="391626"/>
    <lineage>
        <taxon>Bacteria</taxon>
        <taxon>Pseudomonadati</taxon>
        <taxon>Pseudomonadota</taxon>
        <taxon>Alphaproteobacteria</taxon>
        <taxon>Rhodobacterales</taxon>
        <taxon>Roseobacteraceae</taxon>
        <taxon>Octadecabacter</taxon>
    </lineage>
</organism>
<dbReference type="Pfam" id="PF06386">
    <property type="entry name" value="GvpL_GvpF"/>
    <property type="match status" value="1"/>
</dbReference>
<dbReference type="InterPro" id="IPR009430">
    <property type="entry name" value="GvpL/GvpF"/>
</dbReference>